<protein>
    <submittedName>
        <fullName evidence="1">Uncharacterized protein</fullName>
    </submittedName>
</protein>
<proteinExistence type="predicted"/>
<reference evidence="1 2" key="1">
    <citation type="submission" date="2015-11" db="EMBL/GenBank/DDBJ databases">
        <title>Evidence for parallel genomic evolution in an endosymbiosis of termite gut flagellates.</title>
        <authorList>
            <person name="Zheng H."/>
        </authorList>
    </citation>
    <scope>NUCLEOTIDE SEQUENCE [LARGE SCALE GENOMIC DNA]</scope>
    <source>
        <strain evidence="1 2">CET450</strain>
    </source>
</reference>
<dbReference type="Proteomes" id="UP000095237">
    <property type="component" value="Unassembled WGS sequence"/>
</dbReference>
<dbReference type="AlphaFoldDB" id="A0A1E5IJ10"/>
<gene>
    <name evidence="1" type="ORF">ATZ36_00920</name>
</gene>
<name>A0A1E5IJ10_ENDTX</name>
<comment type="caution">
    <text evidence="1">The sequence shown here is derived from an EMBL/GenBank/DDBJ whole genome shotgun (WGS) entry which is preliminary data.</text>
</comment>
<accession>A0A1E5IJ10</accession>
<evidence type="ECO:0000313" key="2">
    <source>
        <dbReference type="Proteomes" id="UP000095237"/>
    </source>
</evidence>
<dbReference type="EMBL" id="LNVX01000324">
    <property type="protein sequence ID" value="OEG70492.1"/>
    <property type="molecule type" value="Genomic_DNA"/>
</dbReference>
<sequence length="74" mass="8764">MVDNNFSFSERSEAHKYLPIDTKHFKNLELDILALFDNLNEAFEHSELILCKKNTKKKYNAFISTRLTIQIYLP</sequence>
<evidence type="ECO:0000313" key="1">
    <source>
        <dbReference type="EMBL" id="OEG70492.1"/>
    </source>
</evidence>
<keyword evidence="2" id="KW-1185">Reference proteome</keyword>
<organism evidence="1 2">
    <name type="scientific">Endomicrobium trichonymphae</name>
    <dbReference type="NCBI Taxonomy" id="1408204"/>
    <lineage>
        <taxon>Bacteria</taxon>
        <taxon>Pseudomonadati</taxon>
        <taxon>Elusimicrobiota</taxon>
        <taxon>Endomicrobiia</taxon>
        <taxon>Endomicrobiales</taxon>
        <taxon>Endomicrobiaceae</taxon>
        <taxon>Candidatus Endomicrobiellum</taxon>
    </lineage>
</organism>